<accession>A0ABP8M5N1</accession>
<proteinExistence type="predicted"/>
<keyword evidence="2" id="KW-1003">Cell membrane</keyword>
<name>A0ABP8M5N1_9BACT</name>
<feature type="transmembrane region" description="Helical" evidence="6">
    <location>
        <begin position="12"/>
        <end position="36"/>
    </location>
</feature>
<evidence type="ECO:0000256" key="2">
    <source>
        <dbReference type="ARBA" id="ARBA00022475"/>
    </source>
</evidence>
<feature type="transmembrane region" description="Helical" evidence="6">
    <location>
        <begin position="82"/>
        <end position="101"/>
    </location>
</feature>
<keyword evidence="4 6" id="KW-1133">Transmembrane helix</keyword>
<evidence type="ECO:0000313" key="8">
    <source>
        <dbReference type="Proteomes" id="UP001501508"/>
    </source>
</evidence>
<dbReference type="CDD" id="cd13128">
    <property type="entry name" value="MATE_Wzx_like"/>
    <property type="match status" value="1"/>
</dbReference>
<keyword evidence="3 6" id="KW-0812">Transmembrane</keyword>
<sequence length="451" mass="50536">MTAKRHYWIESGFLSVLQNFSGVFFGFASFFLLVRSLDNHSFGAWVLFMSTTTIVEAIRNGLIQSALIRYVSSGRKEEHPRIVAASLLLGGSVTLLTVGAAHLGAPYLSALWKTPELTNLFRVYTIGFSVSLFLSLFNCVEQANLRFRGVFVTGLIRQFLFFAFVAASFFLHHRIELSELAWVQVVSIVVSTVFAYLYTRDHFKLSFDNTGYWIRKLFGYGKYGFGTSVSSLLSGTIDQMMLGAMLSPAASGAFNIAVRITNLIDIPTNAMAAIVFPQSAKRMEEEGSSAVKYLYEKSVGTTLAILLPGVLFLYFFADWVIWAVAGQKYADSIPLLKITLLYCLLIPFGRQFGTILDSVGKTRITFLVVLFTATLNLGLNFILIRKMGVMGAAYATLCSNIVGFTVAQYILRREIGVELKNTIIYMYRFYPEFYNRHVLPAWSRKSNIDNQ</sequence>
<organism evidence="7 8">
    <name type="scientific">Ravibacter arvi</name>
    <dbReference type="NCBI Taxonomy" id="2051041"/>
    <lineage>
        <taxon>Bacteria</taxon>
        <taxon>Pseudomonadati</taxon>
        <taxon>Bacteroidota</taxon>
        <taxon>Cytophagia</taxon>
        <taxon>Cytophagales</taxon>
        <taxon>Spirosomataceae</taxon>
        <taxon>Ravibacter</taxon>
    </lineage>
</organism>
<feature type="transmembrane region" description="Helical" evidence="6">
    <location>
        <begin position="147"/>
        <end position="169"/>
    </location>
</feature>
<dbReference type="Pfam" id="PF13440">
    <property type="entry name" value="Polysacc_synt_3"/>
    <property type="match status" value="1"/>
</dbReference>
<comment type="caution">
    <text evidence="7">The sequence shown here is derived from an EMBL/GenBank/DDBJ whole genome shotgun (WGS) entry which is preliminary data.</text>
</comment>
<dbReference type="Proteomes" id="UP001501508">
    <property type="component" value="Unassembled WGS sequence"/>
</dbReference>
<keyword evidence="5 6" id="KW-0472">Membrane</keyword>
<evidence type="ECO:0000256" key="6">
    <source>
        <dbReference type="SAM" id="Phobius"/>
    </source>
</evidence>
<dbReference type="PANTHER" id="PTHR30250:SF26">
    <property type="entry name" value="PSMA PROTEIN"/>
    <property type="match status" value="1"/>
</dbReference>
<dbReference type="RefSeq" id="WP_345031165.1">
    <property type="nucleotide sequence ID" value="NZ_BAABEY010000030.1"/>
</dbReference>
<feature type="transmembrane region" description="Helical" evidence="6">
    <location>
        <begin position="181"/>
        <end position="199"/>
    </location>
</feature>
<feature type="transmembrane region" description="Helical" evidence="6">
    <location>
        <begin position="42"/>
        <end position="62"/>
    </location>
</feature>
<protein>
    <recommendedName>
        <fullName evidence="9">O-antigen/teichoic acid export membrane protein</fullName>
    </recommendedName>
</protein>
<evidence type="ECO:0000313" key="7">
    <source>
        <dbReference type="EMBL" id="GAA4443714.1"/>
    </source>
</evidence>
<reference evidence="8" key="1">
    <citation type="journal article" date="2019" name="Int. J. Syst. Evol. Microbiol.">
        <title>The Global Catalogue of Microorganisms (GCM) 10K type strain sequencing project: providing services to taxonomists for standard genome sequencing and annotation.</title>
        <authorList>
            <consortium name="The Broad Institute Genomics Platform"/>
            <consortium name="The Broad Institute Genome Sequencing Center for Infectious Disease"/>
            <person name="Wu L."/>
            <person name="Ma J."/>
        </authorList>
    </citation>
    <scope>NUCLEOTIDE SEQUENCE [LARGE SCALE GENOMIC DNA]</scope>
    <source>
        <strain evidence="8">JCM 31920</strain>
    </source>
</reference>
<dbReference type="InterPro" id="IPR050833">
    <property type="entry name" value="Poly_Biosynth_Transport"/>
</dbReference>
<dbReference type="EMBL" id="BAABEY010000030">
    <property type="protein sequence ID" value="GAA4443714.1"/>
    <property type="molecule type" value="Genomic_DNA"/>
</dbReference>
<feature type="transmembrane region" description="Helical" evidence="6">
    <location>
        <begin position="302"/>
        <end position="322"/>
    </location>
</feature>
<evidence type="ECO:0000256" key="4">
    <source>
        <dbReference type="ARBA" id="ARBA00022989"/>
    </source>
</evidence>
<evidence type="ECO:0008006" key="9">
    <source>
        <dbReference type="Google" id="ProtNLM"/>
    </source>
</evidence>
<keyword evidence="8" id="KW-1185">Reference proteome</keyword>
<comment type="subcellular location">
    <subcellularLocation>
        <location evidence="1">Cell membrane</location>
        <topology evidence="1">Multi-pass membrane protein</topology>
    </subcellularLocation>
</comment>
<gene>
    <name evidence="7" type="ORF">GCM10023091_32740</name>
</gene>
<evidence type="ECO:0000256" key="5">
    <source>
        <dbReference type="ARBA" id="ARBA00023136"/>
    </source>
</evidence>
<dbReference type="PANTHER" id="PTHR30250">
    <property type="entry name" value="PST FAMILY PREDICTED COLANIC ACID TRANSPORTER"/>
    <property type="match status" value="1"/>
</dbReference>
<feature type="transmembrane region" description="Helical" evidence="6">
    <location>
        <begin position="390"/>
        <end position="411"/>
    </location>
</feature>
<evidence type="ECO:0000256" key="1">
    <source>
        <dbReference type="ARBA" id="ARBA00004651"/>
    </source>
</evidence>
<feature type="transmembrane region" description="Helical" evidence="6">
    <location>
        <begin position="121"/>
        <end position="140"/>
    </location>
</feature>
<feature type="transmembrane region" description="Helical" evidence="6">
    <location>
        <begin position="334"/>
        <end position="352"/>
    </location>
</feature>
<feature type="transmembrane region" description="Helical" evidence="6">
    <location>
        <begin position="364"/>
        <end position="384"/>
    </location>
</feature>
<evidence type="ECO:0000256" key="3">
    <source>
        <dbReference type="ARBA" id="ARBA00022692"/>
    </source>
</evidence>